<sequence>MARTMRRIGLWLLAAGIPAAGLGVGWSLSHPVLAGALTAGYATLVAALRFTGDVAGKLRERWRDRVVDGLDRLMLRWLSRFGRRYRAAMLAAMRFVDLKGLSVVGFYTPELDEVFVDVSLERRAPGQVSGGLVPSEPTVPADRLWLGDLLNRRRPLILAVIGAPGSGKTTLLRHTTRRLCGSRRGHRSVPLLLYLRDHAAAIVADPTLTLPDLARQQAGQYGASEPPGWFEQCLRKGRCVVQLDGFDEVATQADRRAVATWVEHQVVRYPRNDFVITSRPHGYRDAPISGATVLRTRNFTDEQVTMFVRAWYLAVERQASAKGARSRAASRSADLLDRLKRSPELYTLTVNPLLLTMIANVHRERGALPGSRVDLYGEICQVVLGHRRTALNLPNRLDADAKKTILGGLAFAMMGKRTSALPAPDVLAEVRSQLRRFSDDLTPEWFLADVVANGMLIEREPGTYAFAHLTLQEHLTATHIRATGAVDILIGNVDDTWWRETTLLYAAHSPAAPIVRACLDNGGTAALMLAFDCAEQDAQLERDLRCHLDDVLDDAFAADTDPDRRRVLAGVLVSRDLRQRIRIGDTAEVCGQPISNQIYALFGQVPASGEPAQPARGMWGRDVKKFVEWVNEVTSDGPTYRLPRREEIERPAVRETLAKHGVDCVWLETVEGLKPWTPVGTRMPHRIHGSDVERLVRSDLADSPQTVARLLQLGVMVTISYFDRDRAERLQRDFRGSSRNSIDAPLGLDRDISHRFASGRRTLEILDSLDDGIRAAFANAEPEAVAGVGKRLYKAVRREHKDNLPNGIAERTSSVTVDLSPIMGRALSAAVNAALDHVSAGAESPSGFARAFMWKTGMLELGSRPVGPGGISGDREPPRTEMYDLSPDSLAERIRESCAAFVELREPPAGSWLHHAIDGLREAGQGTLSTPERLTDTDATTARLLALCLASELDDGKLRRAFQEIAAGVTLRQLRERSEIPTKETIVLAVG</sequence>
<dbReference type="Proteomes" id="UP001165074">
    <property type="component" value="Unassembled WGS sequence"/>
</dbReference>
<feature type="domain" description="NACHT" evidence="1">
    <location>
        <begin position="156"/>
        <end position="280"/>
    </location>
</feature>
<comment type="caution">
    <text evidence="2">The sequence shown here is derived from an EMBL/GenBank/DDBJ whole genome shotgun (WGS) entry which is preliminary data.</text>
</comment>
<dbReference type="AlphaFoldDB" id="A0A9W6W0R9"/>
<dbReference type="PROSITE" id="PS50837">
    <property type="entry name" value="NACHT"/>
    <property type="match status" value="1"/>
</dbReference>
<dbReference type="InterPro" id="IPR007111">
    <property type="entry name" value="NACHT_NTPase"/>
</dbReference>
<accession>A0A9W6W0R9</accession>
<dbReference type="PANTHER" id="PTHR46844:SF1">
    <property type="entry name" value="SLR5058 PROTEIN"/>
    <property type="match status" value="1"/>
</dbReference>
<dbReference type="EMBL" id="BSTK01000005">
    <property type="protein sequence ID" value="GLY86047.1"/>
    <property type="molecule type" value="Genomic_DNA"/>
</dbReference>
<evidence type="ECO:0000259" key="1">
    <source>
        <dbReference type="PROSITE" id="PS50837"/>
    </source>
</evidence>
<evidence type="ECO:0000313" key="2">
    <source>
        <dbReference type="EMBL" id="GLY86047.1"/>
    </source>
</evidence>
<dbReference type="Pfam" id="PF05729">
    <property type="entry name" value="NACHT"/>
    <property type="match status" value="1"/>
</dbReference>
<gene>
    <name evidence="2" type="ORF">Airi02_039760</name>
</gene>
<name>A0A9W6W0R9_9ACTN</name>
<dbReference type="InterPro" id="IPR027417">
    <property type="entry name" value="P-loop_NTPase"/>
</dbReference>
<evidence type="ECO:0000313" key="3">
    <source>
        <dbReference type="Proteomes" id="UP001165074"/>
    </source>
</evidence>
<dbReference type="SUPFAM" id="SSF52540">
    <property type="entry name" value="P-loop containing nucleoside triphosphate hydrolases"/>
    <property type="match status" value="1"/>
</dbReference>
<dbReference type="Gene3D" id="3.40.50.300">
    <property type="entry name" value="P-loop containing nucleotide triphosphate hydrolases"/>
    <property type="match status" value="1"/>
</dbReference>
<dbReference type="PANTHER" id="PTHR46844">
    <property type="entry name" value="SLR5058 PROTEIN"/>
    <property type="match status" value="1"/>
</dbReference>
<proteinExistence type="predicted"/>
<dbReference type="RefSeq" id="WP_285573535.1">
    <property type="nucleotide sequence ID" value="NZ_BSTK01000005.1"/>
</dbReference>
<keyword evidence="3" id="KW-1185">Reference proteome</keyword>
<reference evidence="2" key="1">
    <citation type="submission" date="2023-03" db="EMBL/GenBank/DDBJ databases">
        <title>Actinoallomurus iriomotensis NBRC 103684.</title>
        <authorList>
            <person name="Ichikawa N."/>
            <person name="Sato H."/>
            <person name="Tonouchi N."/>
        </authorList>
    </citation>
    <scope>NUCLEOTIDE SEQUENCE</scope>
    <source>
        <strain evidence="2">NBRC 103684</strain>
    </source>
</reference>
<organism evidence="2 3">
    <name type="scientific">Actinoallomurus iriomotensis</name>
    <dbReference type="NCBI Taxonomy" id="478107"/>
    <lineage>
        <taxon>Bacteria</taxon>
        <taxon>Bacillati</taxon>
        <taxon>Actinomycetota</taxon>
        <taxon>Actinomycetes</taxon>
        <taxon>Streptosporangiales</taxon>
        <taxon>Thermomonosporaceae</taxon>
        <taxon>Actinoallomurus</taxon>
    </lineage>
</organism>
<protein>
    <recommendedName>
        <fullName evidence="1">NACHT domain-containing protein</fullName>
    </recommendedName>
</protein>